<feature type="domain" description="AMP-dependent synthetase/ligase" evidence="4">
    <location>
        <begin position="16"/>
        <end position="351"/>
    </location>
</feature>
<dbReference type="EMBL" id="ML009123">
    <property type="protein sequence ID" value="RKO98048.1"/>
    <property type="molecule type" value="Genomic_DNA"/>
</dbReference>
<dbReference type="Proteomes" id="UP000268535">
    <property type="component" value="Unassembled WGS sequence"/>
</dbReference>
<dbReference type="FunFam" id="3.30.300.30:FF:000007">
    <property type="entry name" value="4-coumarate--CoA ligase 2"/>
    <property type="match status" value="1"/>
</dbReference>
<keyword evidence="3" id="KW-0472">Membrane</keyword>
<dbReference type="InterPro" id="IPR045851">
    <property type="entry name" value="AMP-bd_C_sf"/>
</dbReference>
<feature type="domain" description="AMP-binding enzyme C-terminal" evidence="5">
    <location>
        <begin position="406"/>
        <end position="484"/>
    </location>
</feature>
<reference evidence="6" key="3">
    <citation type="submission" date="2018-08" db="EMBL/GenBank/DDBJ databases">
        <title>Leveraging single-cell genomics to expand the Fungal Tree of Life.</title>
        <authorList>
            <consortium name="DOE Joint Genome Institute"/>
            <person name="Ahrendt S.R."/>
            <person name="Quandt C.A."/>
            <person name="Ciobanu D."/>
            <person name="Clum A."/>
            <person name="Salamov A."/>
            <person name="Andreopoulos B."/>
            <person name="Cheng J.-F."/>
            <person name="Woyke T."/>
            <person name="Pelin A."/>
            <person name="Henrissat B."/>
            <person name="Reynolds N."/>
            <person name="Benny G.L."/>
            <person name="Smith M.E."/>
            <person name="James T.Y."/>
            <person name="Grigoriev I.V."/>
        </authorList>
    </citation>
    <scope>NUCLEOTIDE SEQUENCE</scope>
    <source>
        <strain evidence="6">ATCC 52028</strain>
    </source>
</reference>
<comment type="similarity">
    <text evidence="1">Belongs to the ATP-dependent AMP-binding enzyme family.</text>
</comment>
<evidence type="ECO:0000313" key="6">
    <source>
        <dbReference type="EMBL" id="RKO98048.1"/>
    </source>
</evidence>
<dbReference type="InterPro" id="IPR025110">
    <property type="entry name" value="AMP-bd_C"/>
</dbReference>
<feature type="transmembrane region" description="Helical" evidence="3">
    <location>
        <begin position="185"/>
        <end position="208"/>
    </location>
</feature>
<dbReference type="InterPro" id="IPR020845">
    <property type="entry name" value="AMP-binding_CS"/>
</dbReference>
<evidence type="ECO:0000256" key="1">
    <source>
        <dbReference type="ARBA" id="ARBA00006432"/>
    </source>
</evidence>
<accession>A0A4P9X7R3</accession>
<evidence type="ECO:0000256" key="3">
    <source>
        <dbReference type="SAM" id="Phobius"/>
    </source>
</evidence>
<dbReference type="AlphaFoldDB" id="A0A4P9X7R3"/>
<keyword evidence="3" id="KW-0812">Transmembrane</keyword>
<dbReference type="InterPro" id="IPR042099">
    <property type="entry name" value="ANL_N_sf"/>
</dbReference>
<organism evidence="7 9">
    <name type="scientific">Caulochytrium protostelioides</name>
    <dbReference type="NCBI Taxonomy" id="1555241"/>
    <lineage>
        <taxon>Eukaryota</taxon>
        <taxon>Fungi</taxon>
        <taxon>Fungi incertae sedis</taxon>
        <taxon>Chytridiomycota</taxon>
        <taxon>Chytridiomycota incertae sedis</taxon>
        <taxon>Chytridiomycetes</taxon>
        <taxon>Caulochytriales</taxon>
        <taxon>Caulochytriaceae</taxon>
        <taxon>Caulochytrium</taxon>
    </lineage>
</organism>
<dbReference type="PANTHER" id="PTHR24096:SF149">
    <property type="entry name" value="AMP-BINDING DOMAIN-CONTAINING PROTEIN-RELATED"/>
    <property type="match status" value="1"/>
</dbReference>
<dbReference type="Pfam" id="PF13193">
    <property type="entry name" value="AMP-binding_C"/>
    <property type="match status" value="1"/>
</dbReference>
<dbReference type="EMBL" id="ML014177">
    <property type="protein sequence ID" value="RKP01294.1"/>
    <property type="molecule type" value="Genomic_DNA"/>
</dbReference>
<evidence type="ECO:0000313" key="9">
    <source>
        <dbReference type="Proteomes" id="UP000274922"/>
    </source>
</evidence>
<dbReference type="InterPro" id="IPR000873">
    <property type="entry name" value="AMP-dep_synth/lig_dom"/>
</dbReference>
<dbReference type="OrthoDB" id="1898221at2759"/>
<reference evidence="7" key="2">
    <citation type="submission" date="2018-04" db="EMBL/GenBank/DDBJ databases">
        <title>Leveraging single-cell genomics to expand the Fungal Tree of Life.</title>
        <authorList>
            <consortium name="DOE Joint Genome Institute"/>
            <person name="Ahrendt S.R."/>
            <person name="Quandt C.A."/>
            <person name="Ciobanu D."/>
            <person name="Clum A."/>
            <person name="Salamov A."/>
            <person name="Andreopoulos B."/>
            <person name="Cheng J.-F."/>
            <person name="Woyke T."/>
            <person name="Pelin A."/>
            <person name="Henrissat B."/>
            <person name="Benny G.L."/>
            <person name="Smith M.E."/>
            <person name="James T.Y."/>
            <person name="Grigoriev I.V."/>
        </authorList>
    </citation>
    <scope>NUCLEOTIDE SEQUENCE</scope>
    <source>
        <strain evidence="7">ATCC 52028</strain>
    </source>
</reference>
<name>A0A4P9X7R3_9FUNG</name>
<proteinExistence type="inferred from homology"/>
<protein>
    <submittedName>
        <fullName evidence="6">Acetyl-CoA synthetase-like protein</fullName>
    </submittedName>
</protein>
<evidence type="ECO:0000259" key="4">
    <source>
        <dbReference type="Pfam" id="PF00501"/>
    </source>
</evidence>
<keyword evidence="9" id="KW-1185">Reference proteome</keyword>
<dbReference type="PROSITE" id="PS00455">
    <property type="entry name" value="AMP_BINDING"/>
    <property type="match status" value="1"/>
</dbReference>
<evidence type="ECO:0000313" key="7">
    <source>
        <dbReference type="EMBL" id="RKP01294.1"/>
    </source>
</evidence>
<dbReference type="Proteomes" id="UP000274922">
    <property type="component" value="Unassembled WGS sequence"/>
</dbReference>
<dbReference type="Gene3D" id="3.30.300.30">
    <property type="match status" value="1"/>
</dbReference>
<dbReference type="PANTHER" id="PTHR24096">
    <property type="entry name" value="LONG-CHAIN-FATTY-ACID--COA LIGASE"/>
    <property type="match status" value="1"/>
</dbReference>
<evidence type="ECO:0000259" key="5">
    <source>
        <dbReference type="Pfam" id="PF13193"/>
    </source>
</evidence>
<dbReference type="Pfam" id="PF00501">
    <property type="entry name" value="AMP-binding"/>
    <property type="match status" value="1"/>
</dbReference>
<dbReference type="SUPFAM" id="SSF56801">
    <property type="entry name" value="Acetyl-CoA synthetase-like"/>
    <property type="match status" value="1"/>
</dbReference>
<dbReference type="Gene3D" id="3.40.50.12780">
    <property type="entry name" value="N-terminal domain of ligase-like"/>
    <property type="match status" value="1"/>
</dbReference>
<dbReference type="GO" id="GO:0016405">
    <property type="term" value="F:CoA-ligase activity"/>
    <property type="evidence" value="ECO:0007669"/>
    <property type="project" value="TreeGrafter"/>
</dbReference>
<keyword evidence="3" id="KW-1133">Transmembrane helix</keyword>
<evidence type="ECO:0000313" key="8">
    <source>
        <dbReference type="Proteomes" id="UP000268535"/>
    </source>
</evidence>
<sequence>MGIGRPTETTAATEIDAVGLITPNTVDVAAVMLSVLRTGNATITPVNPMYTPAEAAHQLHTCNVKALVVHASSIELAREAAKLCGLAEDKILLMPAYGSSKAEEQAVKASGLRFMNDVLVCDEALPIINMTKEQLQSRPAVLCFSSGTSGLSKGVISSHRNIVSNVMQYVTPQDDLRPDDVFTGLLPMFHVYGFIMAIVIAPYLGYTVVSYPRFVLGHFLSSCQHWKVTRMFIAPPIALAIVKSPLLKRHQNQSLRAIVSGAAPLSEHLHQELSRLTGSYVSQGYGLTETSPIIVASYKAKEHAVPGTVGVLLPNHRVRLVDPDTREDVPVGPESRGEVWVSGPNVMAGYLGNPEATAKALEMDAEGQIWFKTGDIAVIDASGFFRIVDRVKELIKVQGFQVAPAELEGLLLEHPGIADCAVIAHQADEGELPRGFIVRAQTPEGEALTAETVQAFVASRVVSYKHLRGGVVFVDSIPKSSAGKILRRLLRDAQNVDALIKGSKM</sequence>
<reference evidence="8 9" key="1">
    <citation type="journal article" date="2018" name="Nat. Microbiol.">
        <title>Leveraging single-cell genomics to expand the fungal tree of life.</title>
        <authorList>
            <person name="Ahrendt S.R."/>
            <person name="Quandt C.A."/>
            <person name="Ciobanu D."/>
            <person name="Clum A."/>
            <person name="Salamov A."/>
            <person name="Andreopoulos B."/>
            <person name="Cheng J.F."/>
            <person name="Woyke T."/>
            <person name="Pelin A."/>
            <person name="Henrissat B."/>
            <person name="Reynolds N.K."/>
            <person name="Benny G.L."/>
            <person name="Smith M.E."/>
            <person name="James T.Y."/>
            <person name="Grigoriev I.V."/>
        </authorList>
    </citation>
    <scope>NUCLEOTIDE SEQUENCE [LARGE SCALE GENOMIC DNA]</scope>
    <source>
        <strain evidence="8 9">ATCC 52028</strain>
    </source>
</reference>
<evidence type="ECO:0000256" key="2">
    <source>
        <dbReference type="ARBA" id="ARBA00022598"/>
    </source>
</evidence>
<keyword evidence="2" id="KW-0436">Ligase</keyword>
<gene>
    <name evidence="6" type="ORF">CAUPRSCDRAFT_5529</name>
    <name evidence="7" type="ORF">CXG81DRAFT_12166</name>
</gene>
<dbReference type="STRING" id="1555241.A0A4P9X7R3"/>